<comment type="caution">
    <text evidence="1">The sequence shown here is derived from an EMBL/GenBank/DDBJ whole genome shotgun (WGS) entry which is preliminary data.</text>
</comment>
<proteinExistence type="predicted"/>
<organism evidence="1 2">
    <name type="scientific">Datura stramonium</name>
    <name type="common">Jimsonweed</name>
    <name type="synonym">Common thornapple</name>
    <dbReference type="NCBI Taxonomy" id="4076"/>
    <lineage>
        <taxon>Eukaryota</taxon>
        <taxon>Viridiplantae</taxon>
        <taxon>Streptophyta</taxon>
        <taxon>Embryophyta</taxon>
        <taxon>Tracheophyta</taxon>
        <taxon>Spermatophyta</taxon>
        <taxon>Magnoliopsida</taxon>
        <taxon>eudicotyledons</taxon>
        <taxon>Gunneridae</taxon>
        <taxon>Pentapetalae</taxon>
        <taxon>asterids</taxon>
        <taxon>lamiids</taxon>
        <taxon>Solanales</taxon>
        <taxon>Solanaceae</taxon>
        <taxon>Solanoideae</taxon>
        <taxon>Datureae</taxon>
        <taxon>Datura</taxon>
    </lineage>
</organism>
<dbReference type="Proteomes" id="UP000823775">
    <property type="component" value="Unassembled WGS sequence"/>
</dbReference>
<evidence type="ECO:0000313" key="2">
    <source>
        <dbReference type="Proteomes" id="UP000823775"/>
    </source>
</evidence>
<name>A0ABS8WRY1_DATST</name>
<gene>
    <name evidence="1" type="ORF">HAX54_053325</name>
</gene>
<reference evidence="1 2" key="1">
    <citation type="journal article" date="2021" name="BMC Genomics">
        <title>Datura genome reveals duplications of psychoactive alkaloid biosynthetic genes and high mutation rate following tissue culture.</title>
        <authorList>
            <person name="Rajewski A."/>
            <person name="Carter-House D."/>
            <person name="Stajich J."/>
            <person name="Litt A."/>
        </authorList>
    </citation>
    <scope>NUCLEOTIDE SEQUENCE [LARGE SCALE GENOMIC DNA]</scope>
    <source>
        <strain evidence="1">AR-01</strain>
    </source>
</reference>
<dbReference type="EMBL" id="JACEIK010009895">
    <property type="protein sequence ID" value="MCE3214788.1"/>
    <property type="molecule type" value="Genomic_DNA"/>
</dbReference>
<sequence>MVVREGDDVRLLVRENGGVAVVMEFFPVEKFWPEREILVVFDQGFSVTDEDLVGGCLVSPEDEMAEGVWVCEFWSYKRKVKGRLGDFWLVGGGEKKGSA</sequence>
<accession>A0ABS8WRY1</accession>
<evidence type="ECO:0000313" key="1">
    <source>
        <dbReference type="EMBL" id="MCE3214788.1"/>
    </source>
</evidence>
<keyword evidence="2" id="KW-1185">Reference proteome</keyword>
<protein>
    <submittedName>
        <fullName evidence="1">Uncharacterized protein</fullName>
    </submittedName>
</protein>